<dbReference type="Pfam" id="PF02424">
    <property type="entry name" value="ApbE"/>
    <property type="match status" value="1"/>
</dbReference>
<keyword evidence="3 10" id="KW-0285">Flavoprotein</keyword>
<dbReference type="SUPFAM" id="SSF143631">
    <property type="entry name" value="ApbE-like"/>
    <property type="match status" value="1"/>
</dbReference>
<proteinExistence type="inferred from homology"/>
<comment type="similarity">
    <text evidence="10">Belongs to the ApbE family.</text>
</comment>
<dbReference type="PIRSF" id="PIRSF006268">
    <property type="entry name" value="ApbE"/>
    <property type="match status" value="1"/>
</dbReference>
<dbReference type="AlphaFoldDB" id="A0A2X2LYR6"/>
<dbReference type="PANTHER" id="PTHR30040:SF2">
    <property type="entry name" value="FAD:PROTEIN FMN TRANSFERASE"/>
    <property type="match status" value="1"/>
</dbReference>
<comment type="cofactor">
    <cofactor evidence="11">
        <name>Mg(2+)</name>
        <dbReference type="ChEBI" id="CHEBI:18420"/>
    </cofactor>
    <cofactor evidence="11">
        <name>Mn(2+)</name>
        <dbReference type="ChEBI" id="CHEBI:29035"/>
    </cofactor>
    <text evidence="11">Magnesium. Can also use manganese.</text>
</comment>
<evidence type="ECO:0000256" key="5">
    <source>
        <dbReference type="ARBA" id="ARBA00022723"/>
    </source>
</evidence>
<accession>A0A2X2LYR6</accession>
<dbReference type="Proteomes" id="UP000251241">
    <property type="component" value="Unassembled WGS sequence"/>
</dbReference>
<evidence type="ECO:0000256" key="8">
    <source>
        <dbReference type="ARBA" id="ARBA00031306"/>
    </source>
</evidence>
<evidence type="ECO:0000256" key="4">
    <source>
        <dbReference type="ARBA" id="ARBA00022679"/>
    </source>
</evidence>
<dbReference type="EC" id="2.7.1.180" evidence="1 10"/>
<evidence type="ECO:0000256" key="1">
    <source>
        <dbReference type="ARBA" id="ARBA00011955"/>
    </source>
</evidence>
<gene>
    <name evidence="13" type="primary">apbE_3</name>
    <name evidence="13" type="ORF">NCTC11343_05518</name>
</gene>
<evidence type="ECO:0000313" key="14">
    <source>
        <dbReference type="Proteomes" id="UP000251241"/>
    </source>
</evidence>
<keyword evidence="12" id="KW-0732">Signal</keyword>
<keyword evidence="5 10" id="KW-0479">Metal-binding</keyword>
<evidence type="ECO:0000256" key="7">
    <source>
        <dbReference type="ARBA" id="ARBA00022842"/>
    </source>
</evidence>
<dbReference type="GO" id="GO:0046872">
    <property type="term" value="F:metal ion binding"/>
    <property type="evidence" value="ECO:0007669"/>
    <property type="project" value="UniProtKB-UniRule"/>
</dbReference>
<evidence type="ECO:0000256" key="9">
    <source>
        <dbReference type="ARBA" id="ARBA00048540"/>
    </source>
</evidence>
<evidence type="ECO:0000256" key="3">
    <source>
        <dbReference type="ARBA" id="ARBA00022630"/>
    </source>
</evidence>
<evidence type="ECO:0000313" key="13">
    <source>
        <dbReference type="EMBL" id="SPZ94710.1"/>
    </source>
</evidence>
<comment type="catalytic activity">
    <reaction evidence="9 10">
        <text>L-threonyl-[protein] + FAD = FMN-L-threonyl-[protein] + AMP + H(+)</text>
        <dbReference type="Rhea" id="RHEA:36847"/>
        <dbReference type="Rhea" id="RHEA-COMP:11060"/>
        <dbReference type="Rhea" id="RHEA-COMP:11061"/>
        <dbReference type="ChEBI" id="CHEBI:15378"/>
        <dbReference type="ChEBI" id="CHEBI:30013"/>
        <dbReference type="ChEBI" id="CHEBI:57692"/>
        <dbReference type="ChEBI" id="CHEBI:74257"/>
        <dbReference type="ChEBI" id="CHEBI:456215"/>
        <dbReference type="EC" id="2.7.1.180"/>
    </reaction>
</comment>
<feature type="binding site" evidence="11">
    <location>
        <position position="289"/>
    </location>
    <ligand>
        <name>Mg(2+)</name>
        <dbReference type="ChEBI" id="CHEBI:18420"/>
    </ligand>
</feature>
<organism evidence="13 14">
    <name type="scientific">Sphingobacterium multivorum</name>
    <dbReference type="NCBI Taxonomy" id="28454"/>
    <lineage>
        <taxon>Bacteria</taxon>
        <taxon>Pseudomonadati</taxon>
        <taxon>Bacteroidota</taxon>
        <taxon>Sphingobacteriia</taxon>
        <taxon>Sphingobacteriales</taxon>
        <taxon>Sphingobacteriaceae</taxon>
        <taxon>Sphingobacterium</taxon>
    </lineage>
</organism>
<dbReference type="RefSeq" id="WP_070561138.1">
    <property type="nucleotide sequence ID" value="NZ_CP069793.1"/>
</dbReference>
<feature type="signal peptide" evidence="12">
    <location>
        <begin position="1"/>
        <end position="22"/>
    </location>
</feature>
<dbReference type="InterPro" id="IPR024932">
    <property type="entry name" value="ApbE"/>
</dbReference>
<feature type="binding site" evidence="11">
    <location>
        <position position="173"/>
    </location>
    <ligand>
        <name>Mg(2+)</name>
        <dbReference type="ChEBI" id="CHEBI:18420"/>
    </ligand>
</feature>
<dbReference type="InterPro" id="IPR003374">
    <property type="entry name" value="ApbE-like_sf"/>
</dbReference>
<evidence type="ECO:0000256" key="2">
    <source>
        <dbReference type="ARBA" id="ARBA00016337"/>
    </source>
</evidence>
<evidence type="ECO:0000256" key="11">
    <source>
        <dbReference type="PIRSR" id="PIRSR006268-2"/>
    </source>
</evidence>
<dbReference type="GO" id="GO:0016740">
    <property type="term" value="F:transferase activity"/>
    <property type="evidence" value="ECO:0007669"/>
    <property type="project" value="UniProtKB-UniRule"/>
</dbReference>
<protein>
    <recommendedName>
        <fullName evidence="2 10">FAD:protein FMN transferase</fullName>
        <ecNumber evidence="1 10">2.7.1.180</ecNumber>
    </recommendedName>
    <alternativeName>
        <fullName evidence="8 10">Flavin transferase</fullName>
    </alternativeName>
</protein>
<dbReference type="PANTHER" id="PTHR30040">
    <property type="entry name" value="THIAMINE BIOSYNTHESIS LIPOPROTEIN APBE"/>
    <property type="match status" value="1"/>
</dbReference>
<evidence type="ECO:0000256" key="12">
    <source>
        <dbReference type="SAM" id="SignalP"/>
    </source>
</evidence>
<keyword evidence="4 10" id="KW-0808">Transferase</keyword>
<keyword evidence="13" id="KW-0449">Lipoprotein</keyword>
<feature type="chain" id="PRO_5039924634" description="FAD:protein FMN transferase" evidence="12">
    <location>
        <begin position="23"/>
        <end position="340"/>
    </location>
</feature>
<name>A0A2X2LYR6_SPHMU</name>
<dbReference type="Gene3D" id="3.10.520.10">
    <property type="entry name" value="ApbE-like domains"/>
    <property type="match status" value="1"/>
</dbReference>
<dbReference type="EMBL" id="UAUU01000011">
    <property type="protein sequence ID" value="SPZ94710.1"/>
    <property type="molecule type" value="Genomic_DNA"/>
</dbReference>
<keyword evidence="7 10" id="KW-0460">Magnesium</keyword>
<keyword evidence="6 10" id="KW-0274">FAD</keyword>
<evidence type="ECO:0000256" key="6">
    <source>
        <dbReference type="ARBA" id="ARBA00022827"/>
    </source>
</evidence>
<evidence type="ECO:0000256" key="10">
    <source>
        <dbReference type="PIRNR" id="PIRNR006268"/>
    </source>
</evidence>
<sequence>MGLKWNLCLLFFATICCIDAQAQIPATKPHKIRLEGPAQGTQFHITYFASDSLVRRSEVDSILTAIDLSMSIYRKDSRISKFNTDTVMSVVMDSHMAKVINASFKYHKLSKGQFDITIAPLVNLWGFGANKSPVAPDSATVRKAKELVGMHYLKVSGNRLIKKKQGIKIDVNGIAQGYTVDVLADYLERKGIANYMVEVGGEIRALGTPPGGQGFSIGIVQPDGESGEELMTAVAQLNEGALTTAGSFEKFIQYKGKKLGHHIDPVSGFPYMTHILSVSVYAKTAMEADALDNYFMGMEPEQIKTKAKKLKGVAVFVIFKNKNQSIETIYSDGFGKLFKN</sequence>
<dbReference type="GeneID" id="97180295"/>
<reference evidence="13 14" key="1">
    <citation type="submission" date="2018-06" db="EMBL/GenBank/DDBJ databases">
        <authorList>
            <consortium name="Pathogen Informatics"/>
            <person name="Doyle S."/>
        </authorList>
    </citation>
    <scope>NUCLEOTIDE SEQUENCE [LARGE SCALE GENOMIC DNA]</scope>
    <source>
        <strain evidence="13 14">NCTC11343</strain>
    </source>
</reference>